<dbReference type="AlphaFoldDB" id="A0A3D9IF57"/>
<evidence type="ECO:0000313" key="3">
    <source>
        <dbReference type="Proteomes" id="UP000256869"/>
    </source>
</evidence>
<sequence length="916" mass="98430">MYNGRGDIFSMKKGYSKVVSGLLAASLLGTGVSWTTTSASAASPFKDVKQNYWAEKHIMKLALQGIFKGGTGKDAGKFFPEVKLSRQDAVLIALRLMGVEDEVDHSIALVFPSNFVMKEDYKPYIKLALQKKIIMIDEEVALAAKEKDSEWGKSFATREWMTKLLVRAIGKDAEAKLAATQATAFSDDTAIDPKLKGYVNVAVSLGIISGIKSKDVTKFDPLAPVTREMASTLFSRAESEIEAVYPGQVSGVLMSSSATKITLLNSTGETKEYTLSPTAAIYGYQSDTITPLANLKQYGEVTLLTNSDSSVGFVEQTNETPKVKTIDGTLISVVKSKLRLTMSVNGVEEDYYYDSKNMPTITDAGGQALTIDNLPVNAPVKLMVDAVRAEGKIVSIAVNQSVTNKTGTGTVVAWNAATRALQVKDTASGNSESYSVAANATIKLNGANLTFDQLKVGDAITYEVKTGTVAGIVVTKTEQPTVSGVLEAVVKSNNTIQYTVNNNLEAKRLADTYTVKIEGYSDVTIDDLVKGDAVSLSLNESGKVYLITVTNRSVSTLYSATVIQYVAKAKTLIVNDGAAIKTFFITPTTRFDLNGTLLSLDSAASFISTEGKKISIGYSGDNAVYISVIARYSGKVLEINQSAKTIKLSLDASSSVTVPYVSPNVEIYGQTMKTPADVKIGDTVTLILGNASQDQATAILVQKTLQLEIVSVDAVASKLGVRRSDGIVEVWSINSSMKLQDENGTTANLSTFTPGNLVNVSFQGNTAMNIKSVSATYGKVSSVNVAASTVDIVSSTGVVSTKSLGTSPKIIRDNAVQSSLSVIQPDDRVEIRKDEADRVTIEVIPVSRRTVFQFETISQRLFVKEKEGTSNTNASYNLDPKIYIHQGTNLLTVNDLHYDDALSLYVLRGKIFEIVK</sequence>
<name>A0A3D9IF57_9BACL</name>
<accession>A0A3D9IF57</accession>
<dbReference type="EMBL" id="QRDY01000006">
    <property type="protein sequence ID" value="RED60378.1"/>
    <property type="molecule type" value="Genomic_DNA"/>
</dbReference>
<evidence type="ECO:0000313" key="2">
    <source>
        <dbReference type="EMBL" id="RED60378.1"/>
    </source>
</evidence>
<feature type="domain" description="SLH" evidence="1">
    <location>
        <begin position="41"/>
        <end position="107"/>
    </location>
</feature>
<reference evidence="2 3" key="1">
    <citation type="submission" date="2018-07" db="EMBL/GenBank/DDBJ databases">
        <title>Genomic Encyclopedia of Type Strains, Phase III (KMG-III): the genomes of soil and plant-associated and newly described type strains.</title>
        <authorList>
            <person name="Whitman W."/>
        </authorList>
    </citation>
    <scope>NUCLEOTIDE SEQUENCE [LARGE SCALE GENOMIC DNA]</scope>
    <source>
        <strain evidence="2 3">CECT 8236</strain>
    </source>
</reference>
<dbReference type="PROSITE" id="PS51272">
    <property type="entry name" value="SLH"/>
    <property type="match status" value="2"/>
</dbReference>
<organism evidence="2 3">
    <name type="scientific">Cohnella lupini</name>
    <dbReference type="NCBI Taxonomy" id="1294267"/>
    <lineage>
        <taxon>Bacteria</taxon>
        <taxon>Bacillati</taxon>
        <taxon>Bacillota</taxon>
        <taxon>Bacilli</taxon>
        <taxon>Bacillales</taxon>
        <taxon>Paenibacillaceae</taxon>
        <taxon>Cohnella</taxon>
    </lineage>
</organism>
<comment type="caution">
    <text evidence="2">The sequence shown here is derived from an EMBL/GenBank/DDBJ whole genome shotgun (WGS) entry which is preliminary data.</text>
</comment>
<dbReference type="Proteomes" id="UP000256869">
    <property type="component" value="Unassembled WGS sequence"/>
</dbReference>
<feature type="domain" description="SLH" evidence="1">
    <location>
        <begin position="182"/>
        <end position="248"/>
    </location>
</feature>
<gene>
    <name evidence="2" type="ORF">DFP95_106167</name>
</gene>
<proteinExistence type="predicted"/>
<dbReference type="InterPro" id="IPR001119">
    <property type="entry name" value="SLH_dom"/>
</dbReference>
<protein>
    <submittedName>
        <fullName evidence="2">S-layer family protein</fullName>
    </submittedName>
</protein>
<dbReference type="Pfam" id="PF00395">
    <property type="entry name" value="SLH"/>
    <property type="match status" value="2"/>
</dbReference>
<evidence type="ECO:0000259" key="1">
    <source>
        <dbReference type="PROSITE" id="PS51272"/>
    </source>
</evidence>
<keyword evidence="3" id="KW-1185">Reference proteome</keyword>